<dbReference type="KEGG" id="alp:LPB137_10930"/>
<dbReference type="STRING" id="1850254.LPB137_10930"/>
<reference evidence="2 3" key="1">
    <citation type="submission" date="2017-01" db="EMBL/GenBank/DDBJ databases">
        <title>Genome sequencing of Arcobacter sp. LPB0137.</title>
        <authorList>
            <person name="Lee G.-W."/>
            <person name="Yi H."/>
        </authorList>
    </citation>
    <scope>NUCLEOTIDE SEQUENCE [LARGE SCALE GENOMIC DNA]</scope>
    <source>
        <strain evidence="2 3">LPB0137</strain>
    </source>
</reference>
<dbReference type="AlphaFoldDB" id="A0A1P8KNY9"/>
<evidence type="ECO:0000313" key="2">
    <source>
        <dbReference type="EMBL" id="APW66324.1"/>
    </source>
</evidence>
<keyword evidence="3" id="KW-1185">Reference proteome</keyword>
<sequence length="162" mass="19601">MISANEIEGQKRIRLSKKEFAYIQKEIESYKNLKYKELGKTRHYEKTKDLSKDKQNEQEIKTKRNTKTLKDKIKENLERILNKATSQTFLDNYLKNNGFEVYKRGQTLGVIYEKKKYRLKTLGLDTLYTSKTKEFENIKEREIRRDKQKQDKSYSRESSHFR</sequence>
<gene>
    <name evidence="2" type="ORF">LPB137_10930</name>
</gene>
<evidence type="ECO:0000313" key="3">
    <source>
        <dbReference type="Proteomes" id="UP000186074"/>
    </source>
</evidence>
<dbReference type="RefSeq" id="WP_076087962.1">
    <property type="nucleotide sequence ID" value="NZ_CP019070.1"/>
</dbReference>
<accession>A0A1P8KNY9</accession>
<dbReference type="EMBL" id="CP019070">
    <property type="protein sequence ID" value="APW66324.1"/>
    <property type="molecule type" value="Genomic_DNA"/>
</dbReference>
<evidence type="ECO:0000256" key="1">
    <source>
        <dbReference type="SAM" id="MobiDB-lite"/>
    </source>
</evidence>
<feature type="region of interest" description="Disordered" evidence="1">
    <location>
        <begin position="138"/>
        <end position="162"/>
    </location>
</feature>
<organism evidence="2 3">
    <name type="scientific">Poseidonibacter parvus</name>
    <dbReference type="NCBI Taxonomy" id="1850254"/>
    <lineage>
        <taxon>Bacteria</taxon>
        <taxon>Pseudomonadati</taxon>
        <taxon>Campylobacterota</taxon>
        <taxon>Epsilonproteobacteria</taxon>
        <taxon>Campylobacterales</taxon>
        <taxon>Arcobacteraceae</taxon>
        <taxon>Poseidonibacter</taxon>
    </lineage>
</organism>
<dbReference type="Proteomes" id="UP000186074">
    <property type="component" value="Chromosome"/>
</dbReference>
<protein>
    <submittedName>
        <fullName evidence="2">Uncharacterized protein</fullName>
    </submittedName>
</protein>
<proteinExistence type="predicted"/>
<name>A0A1P8KNY9_9BACT</name>